<name>A0A6F8YBN3_9ACTN</name>
<feature type="region of interest" description="Disordered" evidence="1">
    <location>
        <begin position="1"/>
        <end position="78"/>
    </location>
</feature>
<evidence type="ECO:0000313" key="3">
    <source>
        <dbReference type="Proteomes" id="UP000503011"/>
    </source>
</evidence>
<keyword evidence="3" id="KW-1185">Reference proteome</keyword>
<evidence type="ECO:0000256" key="1">
    <source>
        <dbReference type="SAM" id="MobiDB-lite"/>
    </source>
</evidence>
<dbReference type="AlphaFoldDB" id="A0A6F8YBN3"/>
<sequence length="106" mass="11217">MTHDPGRPVVDEPGRAARTQVRRVRPHGPRAKARAGPAGCWAHRRAQVQSRPYAQPPPTRSRHPPASRPSGGLDGGLCAAEGEAAGATVRTSADIAVARSCVLEWN</sequence>
<feature type="compositionally biased region" description="Basic residues" evidence="1">
    <location>
        <begin position="20"/>
        <end position="33"/>
    </location>
</feature>
<feature type="compositionally biased region" description="Basic and acidic residues" evidence="1">
    <location>
        <begin position="1"/>
        <end position="15"/>
    </location>
</feature>
<protein>
    <submittedName>
        <fullName evidence="2">Uncharacterized protein</fullName>
    </submittedName>
</protein>
<gene>
    <name evidence="2" type="ORF">Psuf_007520</name>
</gene>
<evidence type="ECO:0000313" key="2">
    <source>
        <dbReference type="EMBL" id="BCB83439.1"/>
    </source>
</evidence>
<reference evidence="2 3" key="1">
    <citation type="submission" date="2020-03" db="EMBL/GenBank/DDBJ databases">
        <title>Whole genome shotgun sequence of Phytohabitans suffuscus NBRC 105367.</title>
        <authorList>
            <person name="Komaki H."/>
            <person name="Tamura T."/>
        </authorList>
    </citation>
    <scope>NUCLEOTIDE SEQUENCE [LARGE SCALE GENOMIC DNA]</scope>
    <source>
        <strain evidence="2 3">NBRC 105367</strain>
    </source>
</reference>
<dbReference type="Proteomes" id="UP000503011">
    <property type="component" value="Chromosome"/>
</dbReference>
<accession>A0A6F8YBN3</accession>
<organism evidence="2 3">
    <name type="scientific">Phytohabitans suffuscus</name>
    <dbReference type="NCBI Taxonomy" id="624315"/>
    <lineage>
        <taxon>Bacteria</taxon>
        <taxon>Bacillati</taxon>
        <taxon>Actinomycetota</taxon>
        <taxon>Actinomycetes</taxon>
        <taxon>Micromonosporales</taxon>
        <taxon>Micromonosporaceae</taxon>
    </lineage>
</organism>
<dbReference type="EMBL" id="AP022871">
    <property type="protein sequence ID" value="BCB83439.1"/>
    <property type="molecule type" value="Genomic_DNA"/>
</dbReference>
<reference evidence="2 3" key="2">
    <citation type="submission" date="2020-03" db="EMBL/GenBank/DDBJ databases">
        <authorList>
            <person name="Ichikawa N."/>
            <person name="Kimura A."/>
            <person name="Kitahashi Y."/>
            <person name="Uohara A."/>
        </authorList>
    </citation>
    <scope>NUCLEOTIDE SEQUENCE [LARGE SCALE GENOMIC DNA]</scope>
    <source>
        <strain evidence="2 3">NBRC 105367</strain>
    </source>
</reference>
<dbReference type="KEGG" id="psuu:Psuf_007520"/>
<proteinExistence type="predicted"/>